<proteinExistence type="predicted"/>
<dbReference type="InterPro" id="IPR002797">
    <property type="entry name" value="Polysacc_synth"/>
</dbReference>
<dbReference type="Pfam" id="PF01943">
    <property type="entry name" value="Polysacc_synt"/>
    <property type="match status" value="1"/>
</dbReference>
<keyword evidence="3 6" id="KW-0812">Transmembrane</keyword>
<evidence type="ECO:0000313" key="7">
    <source>
        <dbReference type="EMBL" id="TCL52826.1"/>
    </source>
</evidence>
<feature type="transmembrane region" description="Helical" evidence="6">
    <location>
        <begin position="254"/>
        <end position="271"/>
    </location>
</feature>
<gene>
    <name evidence="7" type="ORF">EDD69_102233</name>
</gene>
<sequence>MLRHIINYIPAKIVPGMVNFLALAIYARILTDAEYGRYSIVIASTSMVQTIFFAWIRMGLERYLQHYKTKGQLEIFLTNVRINFILVSIIVSVLWLTIVSMLPLSLELKESLFIGLPLAIIQSYYEQTLSTYRAELNSKRYSYLSIFRSLLIFPFSLFFIYILRFNEQGILLGIILGNLFPLLISVLVGQKYKLNLSCIDMGINRNLLYYGAPLTITFLLSFIISTSDRFIIQYILGVEAVGIYSIAYDLVTQVLTMIFMIINLAAYPIIIKEIESKPLSEVKERINQYGLISFGVMFPSVTGFIMLSPFIAELILGDTSNNEVKVSILKWIAFSTLIMGIKSYFVDFSYQLGKKTYLQIWSSLVAALSNIILNFLLIPKYKVMGAVYATVFSYILGLIISIVIGQKVFSLKIDIKEITKIIFASVILIFSLYITPFDSVNLLNFVINILIGILAYSVVVIYLNIGNIRGIFNRDIFNFIKNN</sequence>
<feature type="transmembrane region" description="Helical" evidence="6">
    <location>
        <begin position="442"/>
        <end position="465"/>
    </location>
</feature>
<dbReference type="Proteomes" id="UP000295658">
    <property type="component" value="Unassembled WGS sequence"/>
</dbReference>
<comment type="caution">
    <text evidence="7">The sequence shown here is derived from an EMBL/GenBank/DDBJ whole genome shotgun (WGS) entry which is preliminary data.</text>
</comment>
<dbReference type="EMBL" id="SLUL01000002">
    <property type="protein sequence ID" value="TCL52826.1"/>
    <property type="molecule type" value="Genomic_DNA"/>
</dbReference>
<dbReference type="GO" id="GO:0005886">
    <property type="term" value="C:plasma membrane"/>
    <property type="evidence" value="ECO:0007669"/>
    <property type="project" value="UniProtKB-SubCell"/>
</dbReference>
<feature type="transmembrane region" description="Helical" evidence="6">
    <location>
        <begin position="207"/>
        <end position="224"/>
    </location>
</feature>
<evidence type="ECO:0000256" key="2">
    <source>
        <dbReference type="ARBA" id="ARBA00022475"/>
    </source>
</evidence>
<feature type="transmembrane region" description="Helical" evidence="6">
    <location>
        <begin position="76"/>
        <end position="98"/>
    </location>
</feature>
<evidence type="ECO:0000256" key="3">
    <source>
        <dbReference type="ARBA" id="ARBA00022692"/>
    </source>
</evidence>
<dbReference type="PANTHER" id="PTHR30250:SF11">
    <property type="entry name" value="O-ANTIGEN TRANSPORTER-RELATED"/>
    <property type="match status" value="1"/>
</dbReference>
<feature type="transmembrane region" description="Helical" evidence="6">
    <location>
        <begin position="383"/>
        <end position="405"/>
    </location>
</feature>
<feature type="transmembrane region" description="Helical" evidence="6">
    <location>
        <begin position="141"/>
        <end position="163"/>
    </location>
</feature>
<dbReference type="AlphaFoldDB" id="A0A4R1QHA4"/>
<keyword evidence="2" id="KW-1003">Cell membrane</keyword>
<feature type="transmembrane region" description="Helical" evidence="6">
    <location>
        <begin position="291"/>
        <end position="316"/>
    </location>
</feature>
<reference evidence="7 8" key="1">
    <citation type="submission" date="2019-03" db="EMBL/GenBank/DDBJ databases">
        <title>Genomic Encyclopedia of Type Strains, Phase IV (KMG-IV): sequencing the most valuable type-strain genomes for metagenomic binning, comparative biology and taxonomic classification.</title>
        <authorList>
            <person name="Goeker M."/>
        </authorList>
    </citation>
    <scope>NUCLEOTIDE SEQUENCE [LARGE SCALE GENOMIC DNA]</scope>
    <source>
        <strain evidence="7 8">DSM 24979</strain>
    </source>
</reference>
<accession>A0A4R1QHA4</accession>
<dbReference type="RefSeq" id="WP_132947423.1">
    <property type="nucleotide sequence ID" value="NZ_SLUL01000002.1"/>
</dbReference>
<feature type="transmembrane region" description="Helical" evidence="6">
    <location>
        <begin position="35"/>
        <end position="56"/>
    </location>
</feature>
<evidence type="ECO:0000256" key="6">
    <source>
        <dbReference type="SAM" id="Phobius"/>
    </source>
</evidence>
<evidence type="ECO:0000256" key="5">
    <source>
        <dbReference type="ARBA" id="ARBA00023136"/>
    </source>
</evidence>
<organism evidence="7 8">
    <name type="scientific">Thermolongibacillus altinsuensis</name>
    <dbReference type="NCBI Taxonomy" id="575256"/>
    <lineage>
        <taxon>Bacteria</taxon>
        <taxon>Bacillati</taxon>
        <taxon>Bacillota</taxon>
        <taxon>Bacilli</taxon>
        <taxon>Bacillales</taxon>
        <taxon>Anoxybacillaceae</taxon>
        <taxon>Thermolongibacillus</taxon>
    </lineage>
</organism>
<feature type="transmembrane region" description="Helical" evidence="6">
    <location>
        <begin position="170"/>
        <end position="187"/>
    </location>
</feature>
<feature type="transmembrane region" description="Helical" evidence="6">
    <location>
        <begin position="328"/>
        <end position="345"/>
    </location>
</feature>
<evidence type="ECO:0000313" key="8">
    <source>
        <dbReference type="Proteomes" id="UP000295658"/>
    </source>
</evidence>
<keyword evidence="5 6" id="KW-0472">Membrane</keyword>
<comment type="subcellular location">
    <subcellularLocation>
        <location evidence="1">Cell membrane</location>
        <topology evidence="1">Multi-pass membrane protein</topology>
    </subcellularLocation>
</comment>
<feature type="transmembrane region" description="Helical" evidence="6">
    <location>
        <begin position="417"/>
        <end position="436"/>
    </location>
</feature>
<feature type="transmembrane region" description="Helical" evidence="6">
    <location>
        <begin position="357"/>
        <end position="377"/>
    </location>
</feature>
<dbReference type="InterPro" id="IPR050833">
    <property type="entry name" value="Poly_Biosynth_Transport"/>
</dbReference>
<feature type="transmembrane region" description="Helical" evidence="6">
    <location>
        <begin position="231"/>
        <end position="248"/>
    </location>
</feature>
<evidence type="ECO:0000256" key="1">
    <source>
        <dbReference type="ARBA" id="ARBA00004651"/>
    </source>
</evidence>
<dbReference type="OrthoDB" id="5906224at2"/>
<feature type="transmembrane region" description="Helical" evidence="6">
    <location>
        <begin position="12"/>
        <end position="29"/>
    </location>
</feature>
<keyword evidence="4 6" id="KW-1133">Transmembrane helix</keyword>
<dbReference type="PANTHER" id="PTHR30250">
    <property type="entry name" value="PST FAMILY PREDICTED COLANIC ACID TRANSPORTER"/>
    <property type="match status" value="1"/>
</dbReference>
<keyword evidence="8" id="KW-1185">Reference proteome</keyword>
<protein>
    <submittedName>
        <fullName evidence="7">O-antigen/teichoic acid export membrane protein</fullName>
    </submittedName>
</protein>
<evidence type="ECO:0000256" key="4">
    <source>
        <dbReference type="ARBA" id="ARBA00022989"/>
    </source>
</evidence>
<name>A0A4R1QHA4_9BACL</name>